<evidence type="ECO:0000259" key="1">
    <source>
        <dbReference type="Pfam" id="PF07727"/>
    </source>
</evidence>
<name>A0ABY9BSA2_VITVI</name>
<proteinExistence type="predicted"/>
<evidence type="ECO:0000313" key="2">
    <source>
        <dbReference type="EMBL" id="WJZ85582.1"/>
    </source>
</evidence>
<protein>
    <recommendedName>
        <fullName evidence="1">Reverse transcriptase Ty1/copia-type domain-containing protein</fullName>
    </recommendedName>
</protein>
<dbReference type="Proteomes" id="UP001227230">
    <property type="component" value="Chromosome 4"/>
</dbReference>
<dbReference type="InterPro" id="IPR013103">
    <property type="entry name" value="RVT_2"/>
</dbReference>
<reference evidence="2 3" key="1">
    <citation type="journal article" date="2023" name="Hortic Res">
        <title>The complete reference genome for grapevine (Vitis vinifera L.) genetics and breeding.</title>
        <authorList>
            <person name="Shi X."/>
            <person name="Cao S."/>
            <person name="Wang X."/>
            <person name="Huang S."/>
            <person name="Wang Y."/>
            <person name="Liu Z."/>
            <person name="Liu W."/>
            <person name="Leng X."/>
            <person name="Peng Y."/>
            <person name="Wang N."/>
            <person name="Wang Y."/>
            <person name="Ma Z."/>
            <person name="Xu X."/>
            <person name="Zhang F."/>
            <person name="Xue H."/>
            <person name="Zhong H."/>
            <person name="Wang Y."/>
            <person name="Zhang K."/>
            <person name="Velt A."/>
            <person name="Avia K."/>
            <person name="Holtgrawe D."/>
            <person name="Grimplet J."/>
            <person name="Matus J.T."/>
            <person name="Ware D."/>
            <person name="Wu X."/>
            <person name="Wang H."/>
            <person name="Liu C."/>
            <person name="Fang Y."/>
            <person name="Rustenholz C."/>
            <person name="Cheng Z."/>
            <person name="Xiao H."/>
            <person name="Zhou Y."/>
        </authorList>
    </citation>
    <scope>NUCLEOTIDE SEQUENCE [LARGE SCALE GENOMIC DNA]</scope>
    <source>
        <strain evidence="3">cv. Pinot noir / PN40024</strain>
        <tissue evidence="2">Leaf</tissue>
    </source>
</reference>
<dbReference type="EMBL" id="CP126651">
    <property type="protein sequence ID" value="WJZ85582.1"/>
    <property type="molecule type" value="Genomic_DNA"/>
</dbReference>
<feature type="domain" description="Reverse transcriptase Ty1/copia-type" evidence="1">
    <location>
        <begin position="1"/>
        <end position="51"/>
    </location>
</feature>
<dbReference type="Pfam" id="PF07727">
    <property type="entry name" value="RVT_2"/>
    <property type="match status" value="1"/>
</dbReference>
<keyword evidence="3" id="KW-1185">Reference proteome</keyword>
<evidence type="ECO:0000313" key="3">
    <source>
        <dbReference type="Proteomes" id="UP001227230"/>
    </source>
</evidence>
<accession>A0ABY9BSA2</accession>
<sequence length="58" mass="6911">MLLSLYVHDILIVGNYLEFFQTIRRWLSSTFEMKDMGETSYILGVNIHRDRSNRLVAF</sequence>
<gene>
    <name evidence="2" type="ORF">VitviT2T_005108</name>
</gene>
<organism evidence="2 3">
    <name type="scientific">Vitis vinifera</name>
    <name type="common">Grape</name>
    <dbReference type="NCBI Taxonomy" id="29760"/>
    <lineage>
        <taxon>Eukaryota</taxon>
        <taxon>Viridiplantae</taxon>
        <taxon>Streptophyta</taxon>
        <taxon>Embryophyta</taxon>
        <taxon>Tracheophyta</taxon>
        <taxon>Spermatophyta</taxon>
        <taxon>Magnoliopsida</taxon>
        <taxon>eudicotyledons</taxon>
        <taxon>Gunneridae</taxon>
        <taxon>Pentapetalae</taxon>
        <taxon>rosids</taxon>
        <taxon>Vitales</taxon>
        <taxon>Vitaceae</taxon>
        <taxon>Viteae</taxon>
        <taxon>Vitis</taxon>
    </lineage>
</organism>